<reference evidence="2 3" key="1">
    <citation type="journal article" date="2012" name="Stand. Genomic Sci.">
        <title>Complete genome sequence of the sulfur compounds oxidizing chemolithoautotroph Sulfuricurvum kujiense type strain (YK-1(T)).</title>
        <authorList>
            <person name="Han C."/>
            <person name="Kotsyurbenko O."/>
            <person name="Chertkov O."/>
            <person name="Held B."/>
            <person name="Lapidus A."/>
            <person name="Nolan M."/>
            <person name="Lucas S."/>
            <person name="Hammon N."/>
            <person name="Deshpande S."/>
            <person name="Cheng J.F."/>
            <person name="Tapia R."/>
            <person name="Goodwin L.A."/>
            <person name="Pitluck S."/>
            <person name="Liolios K."/>
            <person name="Pagani I."/>
            <person name="Ivanova N."/>
            <person name="Mavromatis K."/>
            <person name="Mikhailova N."/>
            <person name="Pati A."/>
            <person name="Chen A."/>
            <person name="Palaniappan K."/>
            <person name="Land M."/>
            <person name="Hauser L."/>
            <person name="Chang Y.J."/>
            <person name="Jeffries C.D."/>
            <person name="Brambilla E.M."/>
            <person name="Rohde M."/>
            <person name="Spring S."/>
            <person name="Sikorski J."/>
            <person name="Goker M."/>
            <person name="Woyke T."/>
            <person name="Bristow J."/>
            <person name="Eisen J.A."/>
            <person name="Markowitz V."/>
            <person name="Hugenholtz P."/>
            <person name="Kyrpides N.C."/>
            <person name="Klenk H.P."/>
            <person name="Detter J.C."/>
        </authorList>
    </citation>
    <scope>NUCLEOTIDE SEQUENCE [LARGE SCALE GENOMIC DNA]</scope>
    <source>
        <strain evidence="3">ATCC BAA-921 / DSM 16994 / JCM 11577 / YK-1</strain>
    </source>
</reference>
<dbReference type="KEGG" id="sku:Sulku_1230"/>
<dbReference type="InterPro" id="IPR038483">
    <property type="entry name" value="YcfL-like_sf"/>
</dbReference>
<dbReference type="eggNOG" id="ENOG5031CEJ">
    <property type="taxonomic scope" value="Bacteria"/>
</dbReference>
<proteinExistence type="predicted"/>
<evidence type="ECO:0000313" key="2">
    <source>
        <dbReference type="EMBL" id="ADR33893.1"/>
    </source>
</evidence>
<dbReference type="Pfam" id="PF07233">
    <property type="entry name" value="DUF1425"/>
    <property type="match status" value="1"/>
</dbReference>
<feature type="chain" id="PRO_5003190044" description="DUF1425 domain-containing protein" evidence="1">
    <location>
        <begin position="26"/>
        <end position="122"/>
    </location>
</feature>
<dbReference type="STRING" id="709032.Sulku_1230"/>
<feature type="signal peptide" evidence="1">
    <location>
        <begin position="1"/>
        <end position="25"/>
    </location>
</feature>
<name>E4TXI4_SULKY</name>
<dbReference type="PROSITE" id="PS51257">
    <property type="entry name" value="PROKAR_LIPOPROTEIN"/>
    <property type="match status" value="1"/>
</dbReference>
<dbReference type="Proteomes" id="UP000008721">
    <property type="component" value="Chromosome"/>
</dbReference>
<dbReference type="Gene3D" id="2.60.40.3230">
    <property type="match status" value="1"/>
</dbReference>
<protein>
    <recommendedName>
        <fullName evidence="4">DUF1425 domain-containing protein</fullName>
    </recommendedName>
</protein>
<gene>
    <name evidence="2" type="ordered locus">Sulku_1230</name>
</gene>
<organism evidence="2 3">
    <name type="scientific">Sulfuricurvum kujiense (strain ATCC BAA-921 / DSM 16994 / JCM 11577 / YK-1)</name>
    <dbReference type="NCBI Taxonomy" id="709032"/>
    <lineage>
        <taxon>Bacteria</taxon>
        <taxon>Pseudomonadati</taxon>
        <taxon>Campylobacterota</taxon>
        <taxon>Epsilonproteobacteria</taxon>
        <taxon>Campylobacterales</taxon>
        <taxon>Sulfurimonadaceae</taxon>
        <taxon>Sulfuricurvum</taxon>
    </lineage>
</organism>
<dbReference type="RefSeq" id="WP_013460090.1">
    <property type="nucleotide sequence ID" value="NC_014762.1"/>
</dbReference>
<sequence length="122" mass="13733">MLLTKNTFLSLALGSLLLLGLGGCATKNQEHFIGKERVVLKEHKSFQEGKFLKVAATFENEDDTKVEGMVYQIEWLDGRGIVVDQTPWTPFTIIGRQQIHVVNMASRPDVTDYRIVISTPNK</sequence>
<dbReference type="HOGENOM" id="CLU_1884737_0_0_7"/>
<dbReference type="OrthoDB" id="5368621at2"/>
<dbReference type="AlphaFoldDB" id="E4TXI4"/>
<keyword evidence="3" id="KW-1185">Reference proteome</keyword>
<dbReference type="InterPro" id="IPR010824">
    <property type="entry name" value="DUF1425"/>
</dbReference>
<dbReference type="EMBL" id="CP002355">
    <property type="protein sequence ID" value="ADR33893.1"/>
    <property type="molecule type" value="Genomic_DNA"/>
</dbReference>
<evidence type="ECO:0000313" key="3">
    <source>
        <dbReference type="Proteomes" id="UP000008721"/>
    </source>
</evidence>
<evidence type="ECO:0000256" key="1">
    <source>
        <dbReference type="SAM" id="SignalP"/>
    </source>
</evidence>
<accession>E4TXI4</accession>
<keyword evidence="1" id="KW-0732">Signal</keyword>
<evidence type="ECO:0008006" key="4">
    <source>
        <dbReference type="Google" id="ProtNLM"/>
    </source>
</evidence>